<dbReference type="Proteomes" id="UP001057402">
    <property type="component" value="Chromosome 8"/>
</dbReference>
<sequence>MPAPRRAWHYWVTILVGSLEDNREVLALPHGIHTSFDGKQQNPVMIQRRTRENICPGIHDRQRGSLKVIGDISMQGQAIHF</sequence>
<reference evidence="2" key="1">
    <citation type="journal article" date="2023" name="Front. Plant Sci.">
        <title>Chromosomal-level genome assembly of Melastoma candidum provides insights into trichome evolution.</title>
        <authorList>
            <person name="Zhong Y."/>
            <person name="Wu W."/>
            <person name="Sun C."/>
            <person name="Zou P."/>
            <person name="Liu Y."/>
            <person name="Dai S."/>
            <person name="Zhou R."/>
        </authorList>
    </citation>
    <scope>NUCLEOTIDE SEQUENCE [LARGE SCALE GENOMIC DNA]</scope>
</reference>
<evidence type="ECO:0000313" key="1">
    <source>
        <dbReference type="EMBL" id="KAI4330099.1"/>
    </source>
</evidence>
<protein>
    <submittedName>
        <fullName evidence="1">Uncharacterized protein</fullName>
    </submittedName>
</protein>
<proteinExistence type="predicted"/>
<comment type="caution">
    <text evidence="1">The sequence shown here is derived from an EMBL/GenBank/DDBJ whole genome shotgun (WGS) entry which is preliminary data.</text>
</comment>
<accession>A0ACB9N362</accession>
<organism evidence="1 2">
    <name type="scientific">Melastoma candidum</name>
    <dbReference type="NCBI Taxonomy" id="119954"/>
    <lineage>
        <taxon>Eukaryota</taxon>
        <taxon>Viridiplantae</taxon>
        <taxon>Streptophyta</taxon>
        <taxon>Embryophyta</taxon>
        <taxon>Tracheophyta</taxon>
        <taxon>Spermatophyta</taxon>
        <taxon>Magnoliopsida</taxon>
        <taxon>eudicotyledons</taxon>
        <taxon>Gunneridae</taxon>
        <taxon>Pentapetalae</taxon>
        <taxon>rosids</taxon>
        <taxon>malvids</taxon>
        <taxon>Myrtales</taxon>
        <taxon>Melastomataceae</taxon>
        <taxon>Melastomatoideae</taxon>
        <taxon>Melastomateae</taxon>
        <taxon>Melastoma</taxon>
    </lineage>
</organism>
<dbReference type="EMBL" id="CM042887">
    <property type="protein sequence ID" value="KAI4330099.1"/>
    <property type="molecule type" value="Genomic_DNA"/>
</dbReference>
<evidence type="ECO:0000313" key="2">
    <source>
        <dbReference type="Proteomes" id="UP001057402"/>
    </source>
</evidence>
<gene>
    <name evidence="1" type="ORF">MLD38_028406</name>
</gene>
<keyword evidence="2" id="KW-1185">Reference proteome</keyword>
<name>A0ACB9N362_9MYRT</name>